<evidence type="ECO:0000313" key="2">
    <source>
        <dbReference type="EMBL" id="MCP2730052.1"/>
    </source>
</evidence>
<dbReference type="AlphaFoldDB" id="A0AAE3KT17"/>
<dbReference type="InterPro" id="IPR036365">
    <property type="entry name" value="PGBD-like_sf"/>
</dbReference>
<dbReference type="Proteomes" id="UP001204953">
    <property type="component" value="Unassembled WGS sequence"/>
</dbReference>
<keyword evidence="3" id="KW-1185">Reference proteome</keyword>
<sequence>MVLVKDIKEFRSMPVRGLDRQVVWQFNQMSPGLLVSIDDLNINKGDGLLPFCQAAVRDALANFLKSYGKAITINNAYRSVIVQTVFWNNKNLAGGMVAQPGKSDHQNGVSIDIEEWPQIKDLLIKNGWQWTYGMKDSMHFDWTKGIEFIKDDTIKAFQALWNAANPGGQQLLVDGGMGDLANSKTFQCINNSPAEGFGGVGYPRTLCLTSPIQVGKDIGQLQLALRKAGIKLDTADQQFGPATDKAVKEFQTANSLAADGIISAEGETRKKLQPYLDGVASAASPSVIPNKK</sequence>
<name>A0AAE3KT17_9CYAN</name>
<feature type="domain" description="Peptidoglycan binding-like" evidence="1">
    <location>
        <begin position="215"/>
        <end position="264"/>
    </location>
</feature>
<proteinExistence type="predicted"/>
<protein>
    <submittedName>
        <fullName evidence="2">Peptidoglycan-binding protein</fullName>
    </submittedName>
</protein>
<dbReference type="Gene3D" id="3.30.1380.10">
    <property type="match status" value="1"/>
</dbReference>
<dbReference type="InterPro" id="IPR002477">
    <property type="entry name" value="Peptidoglycan-bd-like"/>
</dbReference>
<dbReference type="RefSeq" id="WP_254012818.1">
    <property type="nucleotide sequence ID" value="NZ_JAMZMM010000164.1"/>
</dbReference>
<evidence type="ECO:0000313" key="3">
    <source>
        <dbReference type="Proteomes" id="UP001204953"/>
    </source>
</evidence>
<dbReference type="SUPFAM" id="SSF55166">
    <property type="entry name" value="Hedgehog/DD-peptidase"/>
    <property type="match status" value="1"/>
</dbReference>
<dbReference type="InterPro" id="IPR036366">
    <property type="entry name" value="PGBDSf"/>
</dbReference>
<gene>
    <name evidence="2" type="ORF">NJ959_16590</name>
</gene>
<reference evidence="2" key="1">
    <citation type="submission" date="2022-06" db="EMBL/GenBank/DDBJ databases">
        <title>New cyanobacteria of genus Symplocastrum in benthos of Lake Baikal.</title>
        <authorList>
            <person name="Sorokovikova E."/>
            <person name="Tikhonova I."/>
            <person name="Krasnopeev A."/>
            <person name="Evseev P."/>
            <person name="Gladkikh A."/>
            <person name="Belykh O."/>
        </authorList>
    </citation>
    <scope>NUCLEOTIDE SEQUENCE</scope>
    <source>
        <strain evidence="2">BBK-W-15</strain>
    </source>
</reference>
<evidence type="ECO:0000259" key="1">
    <source>
        <dbReference type="Pfam" id="PF01471"/>
    </source>
</evidence>
<accession>A0AAE3KT17</accession>
<organism evidence="2 3">
    <name type="scientific">Limnofasciculus baicalensis BBK-W-15</name>
    <dbReference type="NCBI Taxonomy" id="2699891"/>
    <lineage>
        <taxon>Bacteria</taxon>
        <taxon>Bacillati</taxon>
        <taxon>Cyanobacteriota</taxon>
        <taxon>Cyanophyceae</taxon>
        <taxon>Coleofasciculales</taxon>
        <taxon>Coleofasciculaceae</taxon>
        <taxon>Limnofasciculus</taxon>
        <taxon>Limnofasciculus baicalensis</taxon>
    </lineage>
</organism>
<comment type="caution">
    <text evidence="2">The sequence shown here is derived from an EMBL/GenBank/DDBJ whole genome shotgun (WGS) entry which is preliminary data.</text>
</comment>
<dbReference type="EMBL" id="JAMZMM010000164">
    <property type="protein sequence ID" value="MCP2730052.1"/>
    <property type="molecule type" value="Genomic_DNA"/>
</dbReference>
<dbReference type="Pfam" id="PF01471">
    <property type="entry name" value="PG_binding_1"/>
    <property type="match status" value="1"/>
</dbReference>
<dbReference type="SUPFAM" id="SSF47090">
    <property type="entry name" value="PGBD-like"/>
    <property type="match status" value="1"/>
</dbReference>
<dbReference type="Gene3D" id="1.10.101.10">
    <property type="entry name" value="PGBD-like superfamily/PGBD"/>
    <property type="match status" value="1"/>
</dbReference>
<dbReference type="InterPro" id="IPR009045">
    <property type="entry name" value="Zn_M74/Hedgehog-like"/>
</dbReference>